<feature type="signal peptide" evidence="2">
    <location>
        <begin position="1"/>
        <end position="20"/>
    </location>
</feature>
<keyword evidence="1" id="KW-0812">Transmembrane</keyword>
<protein>
    <submittedName>
        <fullName evidence="5">DUF4105 domain-containing protein</fullName>
    </submittedName>
</protein>
<keyword evidence="1" id="KW-0472">Membrane</keyword>
<comment type="caution">
    <text evidence="5">The sequence shown here is derived from an EMBL/GenBank/DDBJ whole genome shotgun (WGS) entry which is preliminary data.</text>
</comment>
<reference evidence="5 6" key="1">
    <citation type="journal article" date="2014" name="Int. J. Syst. Evol. Microbiol.">
        <title>Complete genome sequence of Corynebacterium casei LMG S-19264T (=DSM 44701T), isolated from a smear-ripened cheese.</title>
        <authorList>
            <consortium name="US DOE Joint Genome Institute (JGI-PGF)"/>
            <person name="Walter F."/>
            <person name="Albersmeier A."/>
            <person name="Kalinowski J."/>
            <person name="Ruckert C."/>
        </authorList>
    </citation>
    <scope>NUCLEOTIDE SEQUENCE [LARGE SCALE GENOMIC DNA]</scope>
    <source>
        <strain evidence="5 6">CECT 8670</strain>
    </source>
</reference>
<feature type="domain" description="Lnb N-terminal periplasmic" evidence="3">
    <location>
        <begin position="24"/>
        <end position="157"/>
    </location>
</feature>
<sequence>MNKKYFLLLFLLSIYSPLKAQLQLSEYAEVSIVTAGPGEELYEAFGHSAIRIKDPVLKLDLIYNYGMFDFNQPNFYTNFAKGNMIYSLARYDFKYFIASYRRDKRWLKEQVLNLTTQEKQRYFKFLENNALPENSNYQYDPYFDNCATKLRDITKTILGDKVIFDDNNLEKNLTFRQLTNNEIPWNSWGTFGLNLIAGTKLDEQATFEQYMYLPDYVYSSFKSATVFIKNQPQELIKNEIVLLKFKEKEAKTSIFNPFLTFSLLALLGIYITYKDFKNNKRTKSLDFTLFFITGLIGCALFFLWFFSTHSTAPNNFNLLWAFAPNVVVAFLLLKTHQPKWLKRYMQLLLVLLAIIPVLWIVKTQVFPVVIIPLLMLLTVRYYYLSKKIIAL</sequence>
<keyword evidence="2" id="KW-0732">Signal</keyword>
<feature type="transmembrane region" description="Helical" evidence="1">
    <location>
        <begin position="318"/>
        <end position="333"/>
    </location>
</feature>
<dbReference type="Pfam" id="PF25221">
    <property type="entry name" value="5TMH_Lnb"/>
    <property type="match status" value="1"/>
</dbReference>
<feature type="transmembrane region" description="Helical" evidence="1">
    <location>
        <begin position="254"/>
        <end position="273"/>
    </location>
</feature>
<feature type="domain" description="Lnb-like transmembrane" evidence="4">
    <location>
        <begin position="251"/>
        <end position="384"/>
    </location>
</feature>
<dbReference type="InterPro" id="IPR057436">
    <property type="entry name" value="5TMH_Lnb"/>
</dbReference>
<dbReference type="InterPro" id="IPR025178">
    <property type="entry name" value="Lnb_N"/>
</dbReference>
<dbReference type="RefSeq" id="WP_261973570.1">
    <property type="nucleotide sequence ID" value="NZ_CP103460.1"/>
</dbReference>
<dbReference type="EMBL" id="JAUFQH010000004">
    <property type="protein sequence ID" value="MDN3618924.1"/>
    <property type="molecule type" value="Genomic_DNA"/>
</dbReference>
<accession>A0AAJ1VG57</accession>
<gene>
    <name evidence="5" type="ORF">QWY81_05560</name>
</gene>
<dbReference type="AlphaFoldDB" id="A0AAJ1VG57"/>
<evidence type="ECO:0000313" key="6">
    <source>
        <dbReference type="Proteomes" id="UP001228636"/>
    </source>
</evidence>
<feature type="chain" id="PRO_5042462867" evidence="2">
    <location>
        <begin position="21"/>
        <end position="391"/>
    </location>
</feature>
<dbReference type="Proteomes" id="UP001228636">
    <property type="component" value="Unassembled WGS sequence"/>
</dbReference>
<evidence type="ECO:0000259" key="3">
    <source>
        <dbReference type="Pfam" id="PF13387"/>
    </source>
</evidence>
<feature type="transmembrane region" description="Helical" evidence="1">
    <location>
        <begin position="285"/>
        <end position="306"/>
    </location>
</feature>
<evidence type="ECO:0000259" key="4">
    <source>
        <dbReference type="Pfam" id="PF25221"/>
    </source>
</evidence>
<evidence type="ECO:0000256" key="2">
    <source>
        <dbReference type="SAM" id="SignalP"/>
    </source>
</evidence>
<name>A0AAJ1VG57_9FLAO</name>
<feature type="transmembrane region" description="Helical" evidence="1">
    <location>
        <begin position="340"/>
        <end position="359"/>
    </location>
</feature>
<evidence type="ECO:0000256" key="1">
    <source>
        <dbReference type="SAM" id="Phobius"/>
    </source>
</evidence>
<feature type="transmembrane region" description="Helical" evidence="1">
    <location>
        <begin position="365"/>
        <end position="383"/>
    </location>
</feature>
<dbReference type="Pfam" id="PF13387">
    <property type="entry name" value="Lnb_N"/>
    <property type="match status" value="1"/>
</dbReference>
<keyword evidence="1" id="KW-1133">Transmembrane helix</keyword>
<evidence type="ECO:0000313" key="5">
    <source>
        <dbReference type="EMBL" id="MDN3618924.1"/>
    </source>
</evidence>
<proteinExistence type="predicted"/>
<organism evidence="5 6">
    <name type="scientific">Polaribacter sejongensis</name>
    <dbReference type="NCBI Taxonomy" id="985043"/>
    <lineage>
        <taxon>Bacteria</taxon>
        <taxon>Pseudomonadati</taxon>
        <taxon>Bacteroidota</taxon>
        <taxon>Flavobacteriia</taxon>
        <taxon>Flavobacteriales</taxon>
        <taxon>Flavobacteriaceae</taxon>
    </lineage>
</organism>